<feature type="domain" description="ATPase AAA-type core" evidence="1">
    <location>
        <begin position="46"/>
        <end position="133"/>
    </location>
</feature>
<feature type="domain" description="ATPase AAA-type core" evidence="1">
    <location>
        <begin position="272"/>
        <end position="340"/>
    </location>
</feature>
<dbReference type="PANTHER" id="PTHR40396">
    <property type="entry name" value="ATPASE-LIKE PROTEIN"/>
    <property type="match status" value="1"/>
</dbReference>
<gene>
    <name evidence="2" type="ORF">SDC9_24958</name>
</gene>
<dbReference type="PANTHER" id="PTHR40396:SF1">
    <property type="entry name" value="ATPASE AAA-TYPE CORE DOMAIN-CONTAINING PROTEIN"/>
    <property type="match status" value="1"/>
</dbReference>
<organism evidence="2">
    <name type="scientific">bioreactor metagenome</name>
    <dbReference type="NCBI Taxonomy" id="1076179"/>
    <lineage>
        <taxon>unclassified sequences</taxon>
        <taxon>metagenomes</taxon>
        <taxon>ecological metagenomes</taxon>
    </lineage>
</organism>
<dbReference type="AlphaFoldDB" id="A0A644UJW9"/>
<proteinExistence type="predicted"/>
<comment type="caution">
    <text evidence="2">The sequence shown here is derived from an EMBL/GenBank/DDBJ whole genome shotgun (WGS) entry which is preliminary data.</text>
</comment>
<dbReference type="InterPro" id="IPR003959">
    <property type="entry name" value="ATPase_AAA_core"/>
</dbReference>
<name>A0A644UJW9_9ZZZZ</name>
<dbReference type="GO" id="GO:0016887">
    <property type="term" value="F:ATP hydrolysis activity"/>
    <property type="evidence" value="ECO:0007669"/>
    <property type="project" value="InterPro"/>
</dbReference>
<accession>A0A644UJW9</accession>
<dbReference type="Pfam" id="PF13304">
    <property type="entry name" value="AAA_21"/>
    <property type="match status" value="2"/>
</dbReference>
<protein>
    <recommendedName>
        <fullName evidence="1">ATPase AAA-type core domain-containing protein</fullName>
    </recommendedName>
</protein>
<dbReference type="GO" id="GO:0005524">
    <property type="term" value="F:ATP binding"/>
    <property type="evidence" value="ECO:0007669"/>
    <property type="project" value="InterPro"/>
</dbReference>
<dbReference type="EMBL" id="VSSQ01000123">
    <property type="protein sequence ID" value="MPL79083.1"/>
    <property type="molecule type" value="Genomic_DNA"/>
</dbReference>
<dbReference type="InterPro" id="IPR027417">
    <property type="entry name" value="P-loop_NTPase"/>
</dbReference>
<dbReference type="SUPFAM" id="SSF52540">
    <property type="entry name" value="P-loop containing nucleoside triphosphate hydrolases"/>
    <property type="match status" value="1"/>
</dbReference>
<dbReference type="Gene3D" id="3.40.50.300">
    <property type="entry name" value="P-loop containing nucleotide triphosphate hydrolases"/>
    <property type="match status" value="1"/>
</dbReference>
<evidence type="ECO:0000259" key="1">
    <source>
        <dbReference type="Pfam" id="PF13304"/>
    </source>
</evidence>
<reference evidence="2" key="1">
    <citation type="submission" date="2019-08" db="EMBL/GenBank/DDBJ databases">
        <authorList>
            <person name="Kucharzyk K."/>
            <person name="Murdoch R.W."/>
            <person name="Higgins S."/>
            <person name="Loffler F."/>
        </authorList>
    </citation>
    <scope>NUCLEOTIDE SEQUENCE</scope>
</reference>
<sequence length="413" mass="47358">MFLLEFTTGNFLSFREKKTLSMEAAKIKEYPENVIQTGKYNLLKSAVIYGANASGKSNLIKALKFMLDTIINSARLNSTDTLNAKPFLLDEESSQKPSYFELLFIDGNNRFRYGFEIDDKRIHSEWLYLLPLEAKSKKDNMLFVRQGNEIIISEDFNEGKGLESKTRDNGLFLSVCDQFNGLLSKQLMSLFGAKIKIMSGIDHNAESSMTSFFMKTFEDISNKFFQDMQLGFTDIELAEEEKRNEDKAITTHNKYNAKEEIIGKVNFKIRENESSGTNKIYDMAGYLLLGLNFGVPVIIDELDAKLHPLLTHKIIELFHSPETNPKNAQLIFSTHDTNLLGCNCFRRDQIWFTEKDRTESTDLYSLVEFKEPDGGKVRNDRSFEKDYIAGRYGAIPFIGNFNNLINHDHTTKN</sequence>
<evidence type="ECO:0000313" key="2">
    <source>
        <dbReference type="EMBL" id="MPL79083.1"/>
    </source>
</evidence>